<dbReference type="Proteomes" id="UP000280455">
    <property type="component" value="Chromosome"/>
</dbReference>
<accession>A0AAD1E721</accession>
<evidence type="ECO:0000313" key="2">
    <source>
        <dbReference type="Proteomes" id="UP000280455"/>
    </source>
</evidence>
<dbReference type="EMBL" id="CP027750">
    <property type="protein sequence ID" value="AZE30693.1"/>
    <property type="molecule type" value="Genomic_DNA"/>
</dbReference>
<reference evidence="1 2" key="1">
    <citation type="submission" date="2018-03" db="EMBL/GenBank/DDBJ databases">
        <title>Diversity of phytobeneficial traits revealed by whole-genome analysis of worldwide-isolated phenazine-producing Pseudomonas spp.</title>
        <authorList>
            <person name="Biessy A."/>
            <person name="Novinscak A."/>
            <person name="Blom J."/>
            <person name="Leger G."/>
            <person name="Thomashow L.S."/>
            <person name="Cazorla F.M."/>
            <person name="Josic D."/>
            <person name="Filion M."/>
        </authorList>
    </citation>
    <scope>NUCLEOTIDE SEQUENCE [LARGE SCALE GENOMIC DNA]</scope>
    <source>
        <strain evidence="1 2">ChPhzS24</strain>
    </source>
</reference>
<gene>
    <name evidence="1" type="ORF">C4K07_3912</name>
</gene>
<protein>
    <submittedName>
        <fullName evidence="1">Uncharacterized protein</fullName>
    </submittedName>
</protein>
<proteinExistence type="predicted"/>
<organism evidence="1 2">
    <name type="scientific">Pseudomonas chlororaphis subsp. aureofaciens</name>
    <dbReference type="NCBI Taxonomy" id="587851"/>
    <lineage>
        <taxon>Bacteria</taxon>
        <taxon>Pseudomonadati</taxon>
        <taxon>Pseudomonadota</taxon>
        <taxon>Gammaproteobacteria</taxon>
        <taxon>Pseudomonadales</taxon>
        <taxon>Pseudomonadaceae</taxon>
        <taxon>Pseudomonas</taxon>
    </lineage>
</organism>
<evidence type="ECO:0000313" key="1">
    <source>
        <dbReference type="EMBL" id="AZE30693.1"/>
    </source>
</evidence>
<name>A0AAD1E721_9PSED</name>
<sequence>MLFKTGEALCALKASGRICSGGHWQDEIRDPFLKRAIIQEIGLVACTVPVGARLARDRGLPDPPHCLDRRQAWLLQRR</sequence>
<dbReference type="AlphaFoldDB" id="A0AAD1E721"/>